<dbReference type="GO" id="GO:0043130">
    <property type="term" value="F:ubiquitin binding"/>
    <property type="evidence" value="ECO:0007669"/>
    <property type="project" value="UniProtKB-UniRule"/>
</dbReference>
<dbReference type="InterPro" id="IPR009060">
    <property type="entry name" value="UBA-like_sf"/>
</dbReference>
<organism evidence="9 10">
    <name type="scientific">Wallemia hederae</name>
    <dbReference type="NCBI Taxonomy" id="1540922"/>
    <lineage>
        <taxon>Eukaryota</taxon>
        <taxon>Fungi</taxon>
        <taxon>Dikarya</taxon>
        <taxon>Basidiomycota</taxon>
        <taxon>Wallemiomycotina</taxon>
        <taxon>Wallemiomycetes</taxon>
        <taxon>Wallemiales</taxon>
        <taxon>Wallemiaceae</taxon>
        <taxon>Wallemia</taxon>
    </lineage>
</organism>
<dbReference type="FunFam" id="1.10.8.10:FF:000003">
    <property type="entry name" value="UV excision repair protein RAD23 homolog"/>
    <property type="match status" value="1"/>
</dbReference>
<evidence type="ECO:0000259" key="7">
    <source>
        <dbReference type="PROSITE" id="PS50030"/>
    </source>
</evidence>
<keyword evidence="5" id="KW-0963">Cytoplasm</keyword>
<dbReference type="SUPFAM" id="SSF54236">
    <property type="entry name" value="Ubiquitin-like"/>
    <property type="match status" value="1"/>
</dbReference>
<keyword evidence="4 5" id="KW-0539">Nucleus</keyword>
<dbReference type="InterPro" id="IPR004806">
    <property type="entry name" value="Rad23"/>
</dbReference>
<dbReference type="Pfam" id="PF00627">
    <property type="entry name" value="UBA"/>
    <property type="match status" value="2"/>
</dbReference>
<dbReference type="Pfam" id="PF09280">
    <property type="entry name" value="XPC-binding"/>
    <property type="match status" value="1"/>
</dbReference>
<dbReference type="Gene3D" id="3.10.20.90">
    <property type="entry name" value="Phosphatidylinositol 3-kinase Catalytic Subunit, Chain A, domain 1"/>
    <property type="match status" value="1"/>
</dbReference>
<name>A0A4T0FIT8_9BASI</name>
<evidence type="ECO:0000256" key="5">
    <source>
        <dbReference type="RuleBase" id="RU367049"/>
    </source>
</evidence>
<dbReference type="GO" id="GO:0005829">
    <property type="term" value="C:cytosol"/>
    <property type="evidence" value="ECO:0007669"/>
    <property type="project" value="TreeGrafter"/>
</dbReference>
<dbReference type="GO" id="GO:0043161">
    <property type="term" value="P:proteasome-mediated ubiquitin-dependent protein catabolic process"/>
    <property type="evidence" value="ECO:0007669"/>
    <property type="project" value="UniProtKB-UniRule"/>
</dbReference>
<keyword evidence="1" id="KW-0677">Repeat</keyword>
<protein>
    <recommendedName>
        <fullName evidence="5">UV excision repair protein RAD23</fullName>
    </recommendedName>
</protein>
<evidence type="ECO:0000259" key="8">
    <source>
        <dbReference type="PROSITE" id="PS50053"/>
    </source>
</evidence>
<keyword evidence="10" id="KW-1185">Reference proteome</keyword>
<gene>
    <name evidence="9" type="ORF">E3P99_02721</name>
</gene>
<feature type="region of interest" description="Disordered" evidence="6">
    <location>
        <begin position="210"/>
        <end position="234"/>
    </location>
</feature>
<dbReference type="PRINTS" id="PR01839">
    <property type="entry name" value="RAD23PROTEIN"/>
</dbReference>
<dbReference type="OrthoDB" id="419317at2759"/>
<dbReference type="InterPro" id="IPR036353">
    <property type="entry name" value="XPC-bd_sf"/>
</dbReference>
<dbReference type="Gene3D" id="1.10.8.10">
    <property type="entry name" value="DNA helicase RuvA subunit, C-terminal domain"/>
    <property type="match status" value="2"/>
</dbReference>
<feature type="compositionally biased region" description="Low complexity" evidence="6">
    <location>
        <begin position="90"/>
        <end position="119"/>
    </location>
</feature>
<dbReference type="GO" id="GO:0070628">
    <property type="term" value="F:proteasome binding"/>
    <property type="evidence" value="ECO:0007669"/>
    <property type="project" value="TreeGrafter"/>
</dbReference>
<dbReference type="InterPro" id="IPR015940">
    <property type="entry name" value="UBA"/>
</dbReference>
<keyword evidence="2 5" id="KW-0227">DNA damage</keyword>
<feature type="compositionally biased region" description="Low complexity" evidence="6">
    <location>
        <begin position="175"/>
        <end position="193"/>
    </location>
</feature>
<evidence type="ECO:0000256" key="3">
    <source>
        <dbReference type="ARBA" id="ARBA00023204"/>
    </source>
</evidence>
<evidence type="ECO:0000256" key="2">
    <source>
        <dbReference type="ARBA" id="ARBA00022763"/>
    </source>
</evidence>
<dbReference type="FunFam" id="3.10.20.90:FF:000254">
    <property type="entry name" value="UV excision repair protein Rad23"/>
    <property type="match status" value="1"/>
</dbReference>
<dbReference type="CDD" id="cd01805">
    <property type="entry name" value="Ubl_Rad23"/>
    <property type="match status" value="1"/>
</dbReference>
<dbReference type="InterPro" id="IPR029071">
    <property type="entry name" value="Ubiquitin-like_domsf"/>
</dbReference>
<dbReference type="SMART" id="SM00213">
    <property type="entry name" value="UBQ"/>
    <property type="match status" value="1"/>
</dbReference>
<evidence type="ECO:0000256" key="1">
    <source>
        <dbReference type="ARBA" id="ARBA00022737"/>
    </source>
</evidence>
<evidence type="ECO:0000313" key="10">
    <source>
        <dbReference type="Proteomes" id="UP000310189"/>
    </source>
</evidence>
<dbReference type="Pfam" id="PF00240">
    <property type="entry name" value="ubiquitin"/>
    <property type="match status" value="1"/>
</dbReference>
<feature type="region of interest" description="Disordered" evidence="6">
    <location>
        <begin position="73"/>
        <end position="124"/>
    </location>
</feature>
<dbReference type="Proteomes" id="UP000310189">
    <property type="component" value="Unassembled WGS sequence"/>
</dbReference>
<feature type="domain" description="UBA" evidence="7">
    <location>
        <begin position="303"/>
        <end position="346"/>
    </location>
</feature>
<dbReference type="AlphaFoldDB" id="A0A4T0FIT8"/>
<dbReference type="PANTHER" id="PTHR10621">
    <property type="entry name" value="UV EXCISION REPAIR PROTEIN RAD23"/>
    <property type="match status" value="1"/>
</dbReference>
<dbReference type="SMART" id="SM00165">
    <property type="entry name" value="UBA"/>
    <property type="match status" value="2"/>
</dbReference>
<evidence type="ECO:0000256" key="4">
    <source>
        <dbReference type="ARBA" id="ARBA00023242"/>
    </source>
</evidence>
<dbReference type="GO" id="GO:0005654">
    <property type="term" value="C:nucleoplasm"/>
    <property type="evidence" value="ECO:0007669"/>
    <property type="project" value="TreeGrafter"/>
</dbReference>
<reference evidence="9 10" key="1">
    <citation type="submission" date="2019-03" db="EMBL/GenBank/DDBJ databases">
        <title>Sequencing 23 genomes of Wallemia ichthyophaga.</title>
        <authorList>
            <person name="Gostincar C."/>
        </authorList>
    </citation>
    <scope>NUCLEOTIDE SEQUENCE [LARGE SCALE GENOMIC DNA]</scope>
    <source>
        <strain evidence="9 10">EXF-5753</strain>
    </source>
</reference>
<dbReference type="EMBL" id="SPNW01000041">
    <property type="protein sequence ID" value="TIA88181.1"/>
    <property type="molecule type" value="Genomic_DNA"/>
</dbReference>
<evidence type="ECO:0000256" key="6">
    <source>
        <dbReference type="SAM" id="MobiDB-lite"/>
    </source>
</evidence>
<dbReference type="CDD" id="cd14281">
    <property type="entry name" value="UBA2_Rad23_like"/>
    <property type="match status" value="1"/>
</dbReference>
<dbReference type="GO" id="GO:0003684">
    <property type="term" value="F:damaged DNA binding"/>
    <property type="evidence" value="ECO:0007669"/>
    <property type="project" value="UniProtKB-UniRule"/>
</dbReference>
<comment type="similarity">
    <text evidence="5">Belongs to the RAD23 family.</text>
</comment>
<comment type="caution">
    <text evidence="9">The sequence shown here is derived from an EMBL/GenBank/DDBJ whole genome shotgun (WGS) entry which is preliminary data.</text>
</comment>
<dbReference type="SUPFAM" id="SSF101238">
    <property type="entry name" value="XPC-binding domain"/>
    <property type="match status" value="1"/>
</dbReference>
<dbReference type="Gene3D" id="1.10.10.540">
    <property type="entry name" value="XPC-binding domain"/>
    <property type="match status" value="1"/>
</dbReference>
<evidence type="ECO:0000313" key="9">
    <source>
        <dbReference type="EMBL" id="TIA88181.1"/>
    </source>
</evidence>
<dbReference type="FunFam" id="1.10.8.10:FF:000002">
    <property type="entry name" value="UV excision repair protein RAD23 homolog"/>
    <property type="match status" value="1"/>
</dbReference>
<accession>A0A4T0FIT8</accession>
<comment type="function">
    <text evidence="5">Multiubiquitin chain receptor involved in modulation of proteasomal degradation. Involved in nucleotide excision repair.</text>
</comment>
<dbReference type="SUPFAM" id="SSF46934">
    <property type="entry name" value="UBA-like"/>
    <property type="match status" value="2"/>
</dbReference>
<dbReference type="PROSITE" id="PS50030">
    <property type="entry name" value="UBA"/>
    <property type="match status" value="2"/>
</dbReference>
<feature type="compositionally biased region" description="Low complexity" evidence="6">
    <location>
        <begin position="213"/>
        <end position="226"/>
    </location>
</feature>
<dbReference type="PANTHER" id="PTHR10621:SF0">
    <property type="entry name" value="UV EXCISION REPAIR PROTEIN RAD23"/>
    <property type="match status" value="1"/>
</dbReference>
<dbReference type="GO" id="GO:0006289">
    <property type="term" value="P:nucleotide-excision repair"/>
    <property type="evidence" value="ECO:0007669"/>
    <property type="project" value="UniProtKB-UniRule"/>
</dbReference>
<keyword evidence="3 5" id="KW-0234">DNA repair</keyword>
<dbReference type="NCBIfam" id="TIGR00601">
    <property type="entry name" value="rad23"/>
    <property type="match status" value="1"/>
</dbReference>
<dbReference type="PROSITE" id="PS50053">
    <property type="entry name" value="UBIQUITIN_2"/>
    <property type="match status" value="1"/>
</dbReference>
<sequence>MVELTIKTLQQKVFKVEIEGNEDIATLKQKIEAVQGFAVNTQKLIFSGKILADDRTIDSLDIKEKDFLVVMVSKPKPQPATPKKDESKETATQQPEQSQPPQQPQQQESQATTSTPSQPGNNLAMGSELETAVSNMVEMGFDRQQVMKAMRASFNNPERAVEYLMTGIPQHLDQPEQPQQQAQGGDAEQLPAQPAQQGAPLNLFDAARQQSTPGAGAAAGAPQPGGLDSLAGAGGQSAQLSELVQAAQENPALLQSLIQEIAQSNPTLAQLLAQNPQALVELLSGEGGDGDFEDADGPGQVIHLTEEQAEAVGRLEALGFSREMSAQALLACEGNEELAANYLFEQQDDM</sequence>
<comment type="subcellular location">
    <subcellularLocation>
        <location evidence="5">Nucleus</location>
    </subcellularLocation>
    <subcellularLocation>
        <location evidence="5">Cytoplasm</location>
    </subcellularLocation>
</comment>
<dbReference type="GO" id="GO:0031593">
    <property type="term" value="F:polyubiquitin modification-dependent protein binding"/>
    <property type="evidence" value="ECO:0007669"/>
    <property type="project" value="UniProtKB-UniRule"/>
</dbReference>
<feature type="region of interest" description="Disordered" evidence="6">
    <location>
        <begin position="174"/>
        <end position="193"/>
    </location>
</feature>
<dbReference type="InterPro" id="IPR000626">
    <property type="entry name" value="Ubiquitin-like_dom"/>
</dbReference>
<dbReference type="InterPro" id="IPR015360">
    <property type="entry name" value="XPC-bd"/>
</dbReference>
<feature type="domain" description="Ubiquitin-like" evidence="8">
    <location>
        <begin position="2"/>
        <end position="77"/>
    </location>
</feature>
<feature type="domain" description="UBA" evidence="7">
    <location>
        <begin position="127"/>
        <end position="167"/>
    </location>
</feature>
<proteinExistence type="inferred from homology"/>